<organism evidence="2 3">
    <name type="scientific">Actinomadura bangladeshensis</name>
    <dbReference type="NCBI Taxonomy" id="453573"/>
    <lineage>
        <taxon>Bacteria</taxon>
        <taxon>Bacillati</taxon>
        <taxon>Actinomycetota</taxon>
        <taxon>Actinomycetes</taxon>
        <taxon>Streptosporangiales</taxon>
        <taxon>Thermomonosporaceae</taxon>
        <taxon>Actinomadura</taxon>
    </lineage>
</organism>
<reference evidence="2 3" key="1">
    <citation type="submission" date="2019-03" db="EMBL/GenBank/DDBJ databases">
        <title>Draft genome sequences of novel Actinobacteria.</title>
        <authorList>
            <person name="Sahin N."/>
            <person name="Ay H."/>
            <person name="Saygin H."/>
        </authorList>
    </citation>
    <scope>NUCLEOTIDE SEQUENCE [LARGE SCALE GENOMIC DNA]</scope>
    <source>
        <strain evidence="2 3">DSM 45347</strain>
    </source>
</reference>
<dbReference type="RefSeq" id="WP_131936512.1">
    <property type="nucleotide sequence ID" value="NZ_BAAAMX010000069.1"/>
</dbReference>
<dbReference type="OrthoDB" id="4249752at2"/>
<dbReference type="Gene3D" id="3.30.750.24">
    <property type="entry name" value="STAS domain"/>
    <property type="match status" value="1"/>
</dbReference>
<proteinExistence type="predicted"/>
<name>A0A4R4PE69_9ACTN</name>
<keyword evidence="3" id="KW-1185">Reference proteome</keyword>
<dbReference type="InterPro" id="IPR002645">
    <property type="entry name" value="STAS_dom"/>
</dbReference>
<dbReference type="EMBL" id="SMJW01000005">
    <property type="protein sequence ID" value="TDC19823.1"/>
    <property type="molecule type" value="Genomic_DNA"/>
</dbReference>
<accession>A0A4R4PE69</accession>
<dbReference type="SUPFAM" id="SSF52091">
    <property type="entry name" value="SpoIIaa-like"/>
    <property type="match status" value="1"/>
</dbReference>
<dbReference type="InterPro" id="IPR036513">
    <property type="entry name" value="STAS_dom_sf"/>
</dbReference>
<feature type="domain" description="STAS" evidence="1">
    <location>
        <begin position="24"/>
        <end position="104"/>
    </location>
</feature>
<protein>
    <submittedName>
        <fullName evidence="2">STAS domain-containing protein</fullName>
    </submittedName>
</protein>
<comment type="caution">
    <text evidence="2">The sequence shown here is derived from an EMBL/GenBank/DDBJ whole genome shotgun (WGS) entry which is preliminary data.</text>
</comment>
<dbReference type="Pfam" id="PF13466">
    <property type="entry name" value="STAS_2"/>
    <property type="match status" value="1"/>
</dbReference>
<dbReference type="AlphaFoldDB" id="A0A4R4PE69"/>
<evidence type="ECO:0000313" key="2">
    <source>
        <dbReference type="EMBL" id="TDC19823.1"/>
    </source>
</evidence>
<evidence type="ECO:0000259" key="1">
    <source>
        <dbReference type="PROSITE" id="PS50801"/>
    </source>
</evidence>
<sequence>MTAFVPDVPLRVVATEAGARSLRIEIEGVLDFRTADTLVTAVCAQVEARPGIGDLELVCTGMGLCDSAGLSALLMIRRRTAAAGARLRLTDRSPQLDRLLDLTGTTHHLTGEAAAVREGHDRELPQQ</sequence>
<evidence type="ECO:0000313" key="3">
    <source>
        <dbReference type="Proteomes" id="UP000295431"/>
    </source>
</evidence>
<gene>
    <name evidence="2" type="ORF">E1284_02340</name>
</gene>
<dbReference type="PROSITE" id="PS50801">
    <property type="entry name" value="STAS"/>
    <property type="match status" value="1"/>
</dbReference>
<dbReference type="InterPro" id="IPR058548">
    <property type="entry name" value="MlaB-like_STAS"/>
</dbReference>
<dbReference type="Proteomes" id="UP000295431">
    <property type="component" value="Unassembled WGS sequence"/>
</dbReference>